<dbReference type="Pfam" id="PF18962">
    <property type="entry name" value="Por_Secre_tail"/>
    <property type="match status" value="1"/>
</dbReference>
<evidence type="ECO:0000259" key="1">
    <source>
        <dbReference type="Pfam" id="PF01364"/>
    </source>
</evidence>
<dbReference type="RefSeq" id="WP_407031952.1">
    <property type="nucleotide sequence ID" value="NZ_JAQGEF010000015.1"/>
</dbReference>
<feature type="domain" description="Secretion system C-terminal sorting" evidence="2">
    <location>
        <begin position="1782"/>
        <end position="1843"/>
    </location>
</feature>
<dbReference type="Gene3D" id="2.60.40.10">
    <property type="entry name" value="Immunoglobulins"/>
    <property type="match status" value="1"/>
</dbReference>
<dbReference type="InterPro" id="IPR013783">
    <property type="entry name" value="Ig-like_fold"/>
</dbReference>
<gene>
    <name evidence="3" type="ORF">O3P16_12460</name>
</gene>
<dbReference type="NCBIfam" id="TIGR04183">
    <property type="entry name" value="Por_Secre_tail"/>
    <property type="match status" value="1"/>
</dbReference>
<dbReference type="InterPro" id="IPR001769">
    <property type="entry name" value="Gingipain"/>
</dbReference>
<evidence type="ECO:0000313" key="4">
    <source>
        <dbReference type="Proteomes" id="UP001210231"/>
    </source>
</evidence>
<protein>
    <submittedName>
        <fullName evidence="3">C25 family cysteine peptidase</fullName>
    </submittedName>
</protein>
<evidence type="ECO:0000259" key="2">
    <source>
        <dbReference type="Pfam" id="PF18962"/>
    </source>
</evidence>
<keyword evidence="4" id="KW-1185">Reference proteome</keyword>
<dbReference type="SUPFAM" id="SSF52129">
    <property type="entry name" value="Caspase-like"/>
    <property type="match status" value="1"/>
</dbReference>
<name>A0ABT4ULD7_9BACT</name>
<reference evidence="3 4" key="1">
    <citation type="submission" date="2022-12" db="EMBL/GenBank/DDBJ databases">
        <title>Chitinophagaceae gen. sp. nov., a new member of the family Chitinophagaceae, isolated from soil in a chemical factory.</title>
        <authorList>
            <person name="Ke Z."/>
        </authorList>
    </citation>
    <scope>NUCLEOTIDE SEQUENCE [LARGE SCALE GENOMIC DNA]</scope>
    <source>
        <strain evidence="3 4">LY-5</strain>
    </source>
</reference>
<dbReference type="EMBL" id="JAQGEF010000015">
    <property type="protein sequence ID" value="MDA3615625.1"/>
    <property type="molecule type" value="Genomic_DNA"/>
</dbReference>
<comment type="caution">
    <text evidence="3">The sequence shown here is derived from an EMBL/GenBank/DDBJ whole genome shotgun (WGS) entry which is preliminary data.</text>
</comment>
<proteinExistence type="predicted"/>
<dbReference type="InterPro" id="IPR026444">
    <property type="entry name" value="Secre_tail"/>
</dbReference>
<dbReference type="InterPro" id="IPR029030">
    <property type="entry name" value="Caspase-like_dom_sf"/>
</dbReference>
<feature type="domain" description="Gingipain" evidence="1">
    <location>
        <begin position="445"/>
        <end position="839"/>
    </location>
</feature>
<accession>A0ABT4ULD7</accession>
<dbReference type="Proteomes" id="UP001210231">
    <property type="component" value="Unassembled WGS sequence"/>
</dbReference>
<dbReference type="Pfam" id="PF01364">
    <property type="entry name" value="Peptidase_C25"/>
    <property type="match status" value="1"/>
</dbReference>
<organism evidence="3 4">
    <name type="scientific">Polluticaenibacter yanchengensis</name>
    <dbReference type="NCBI Taxonomy" id="3014562"/>
    <lineage>
        <taxon>Bacteria</taxon>
        <taxon>Pseudomonadati</taxon>
        <taxon>Bacteroidota</taxon>
        <taxon>Chitinophagia</taxon>
        <taxon>Chitinophagales</taxon>
        <taxon>Chitinophagaceae</taxon>
        <taxon>Polluticaenibacter</taxon>
    </lineage>
</organism>
<sequence>MKTLNKYLYKLLLIVMLVINFNQISAQSFGNEWIDYNKTYYRIPVTLLTNTNGGYPSNLFEFGKLRRITLSNLTSWGLASVPASDFQIFRNGKEIPLYTTTNGVLGANDYIEFWGDINDGSFDTDLYKNATDQVNKFESLYQDTSIHFLTVNPGNSNARYTTIVNNPDNSTVEPLKYFINTIQYARTKAFIKGTAYNISNIAIMESGYGNGEGLGVFLNPNPGGGFVNLINGISGSSPNAYTGTEAPEAILNYSINNQSFTNDSFRIKIKNPSHPNLDTILVPYVRINNLKNRTGNTTFSNLWMANPITFEIGNKLVAYAPMGITNLSVTYPRIFDFTVSNQFKFTLPVSSQEVKFDAKITATRLEAGKLPYIYDVTNRKRYEGKLKSVGIYTFLLEPTDVERTLIFIYPNVISGVDQHYATINSNSVSRIKFKDYSLPENQGDYLIISNAYLWTDWSTSIGGLDPATSINYVEEYRKYRSSAAGGGFKAIILNIDSLADQFAYGIRKHPLSIRNFVRYAAANFTVKPKHAFIIGKGVEYHRRTISTISGITNGRTFSAPTAADVQLNLVPAFGRPASDALLFVPNSRTYTPLVAHGRLSVVHQDEIAAYLQKVKEYEALEKTDDVSWKKEALHLIGGSDAAINTFLHTSMNNYKSLWEGPLVAGNVETFVRESDPNTVEKTKRLQDKIGQGVGLLTYFGHSAATSLDFEINNPQDLDNSNGRYPFFLLNGCSASTFFESNISRKTTRLYTLSERFVLANAKGSIGMMASSSYGLTTYLNFYTTYWYSTIRSNNYYGKTIGEINAKTIDSLYNDYLLFSPYVNQVMEQTILNGDPAIKLHVSFKPDLEVRDSNIVITPAADDLSFNTDSVTMSATIINNGIPASKPFRVMAIRTLPDGTKRVVYNTVISSITNKKTINFSFQVLNAGDIGLNTIRVVADTIDCSENTFNCIEETFENNNAGEIKFTIKNSELIPYLPYNYSIVNQAMLPLNLNAIASTVNNGNVDYIMELDTTMNFNSPLKYTQNITKNNGNVDFSLNGYTLTDNTVYYWRTASYTNGVIGKWHHSSFIYLKTSSEGFNQSSYYQHLESQKVKIKLNDQRRFEFDSTKNQLYIDHGIYGTSGFGDSEFSTYLNGGLLSNSISVGNSIVFHVFDTLGFKPWFNQVPGSTNYGGLYNSGGIESYDGRKYLFQFSYLTDASKGDIINFLNTIPKGFYVVARLVVDPDPGQPPIANGGAVTLSYPRNWTTPVINGKNLLQTLQDQGFTTEVQTSRWNTAKTFAFIYKKDEADKFTPILKISNGATDKINYSATFGVIDTVGTIESPKFGPAKQWDNLTIETDINTTNAANAGDYNVSFDLIGIDKNNNETVIKTYNKYFHQESISPFVDAEQYPYLKLKMYNSNHMVPAQLLYWRLNYIPNTEGTIDKDDYFELPLSIETNTPTTYIKNNIDSLVLGVGFKNISPVEFEHDSIFVKTEMFNSLGNLVSSNVEKIKSPVTGAPARPYRFSKSANLLEGAYDVKVNYNYDHLQTEQTYINNTYKHSFIIDATPEGKVDSLQFFYFTKDIEQDKFKDTLLTSFDNIDMKLAFTNMYNRTFNDSINVRFVVKKEGSLTPSVIYNTKIKKLVGKGEHAVANFYHDLYQVEPGWNTIDVFFNVDSTQREETLTNNSFRYRFFKIGGVLPLTNIQLNVYAKETNGIINWHVNNDDDISYYELQHTTGSNQDFNTVYNVKALNINNAAYNYQHDNLPAGIHFYRVKVVHKDGTVSYSGVRQLKIVSAINITANPNPFNGFINITINQPDTKSLSYQLINSSGQVLKQWISSSQNQRINTEIYPPGLYYILVLGQDVNQRIKVEKIK</sequence>
<evidence type="ECO:0000313" key="3">
    <source>
        <dbReference type="EMBL" id="MDA3615625.1"/>
    </source>
</evidence>